<sequence>MGTAIRTRIVKIGNSQGIRIPKLLLEQSGIGEEVEIEIQDCHLIVRAASKSRKGWDEAFSTMAKQHDDALLDDTVTTEWEHVEWEWQ</sequence>
<evidence type="ECO:0000313" key="4">
    <source>
        <dbReference type="Proteomes" id="UP000514713"/>
    </source>
</evidence>
<dbReference type="PROSITE" id="PS51740">
    <property type="entry name" value="SPOVT_ABRB"/>
    <property type="match status" value="1"/>
</dbReference>
<dbReference type="AlphaFoldDB" id="A0A7D7Q9G0"/>
<evidence type="ECO:0000313" key="3">
    <source>
        <dbReference type="EMBL" id="QMS87355.1"/>
    </source>
</evidence>
<reference evidence="4" key="1">
    <citation type="submission" date="2020-06" db="EMBL/GenBank/DDBJ databases">
        <title>Nostoc edaphicum CCNP1411 genome.</title>
        <authorList>
            <person name="Fidor A."/>
            <person name="Grabski M."/>
            <person name="Gawor J."/>
            <person name="Gromadka R."/>
            <person name="Wegrzyn G."/>
            <person name="Mazur-Marzec H."/>
        </authorList>
    </citation>
    <scope>NUCLEOTIDE SEQUENCE [LARGE SCALE GENOMIC DNA]</scope>
    <source>
        <strain evidence="4">CCNP1411</strain>
    </source>
</reference>
<accession>A0A7D7Q9G0</accession>
<dbReference type="GO" id="GO:0003677">
    <property type="term" value="F:DNA binding"/>
    <property type="evidence" value="ECO:0007669"/>
    <property type="project" value="UniProtKB-UniRule"/>
</dbReference>
<evidence type="ECO:0000256" key="1">
    <source>
        <dbReference type="PROSITE-ProRule" id="PRU01076"/>
    </source>
</evidence>
<proteinExistence type="predicted"/>
<dbReference type="SMART" id="SM00966">
    <property type="entry name" value="SpoVT_AbrB"/>
    <property type="match status" value="1"/>
</dbReference>
<dbReference type="InterPro" id="IPR037914">
    <property type="entry name" value="SpoVT-AbrB_sf"/>
</dbReference>
<dbReference type="Pfam" id="PF04014">
    <property type="entry name" value="MazE_antitoxin"/>
    <property type="match status" value="1"/>
</dbReference>
<dbReference type="InterPro" id="IPR007159">
    <property type="entry name" value="SpoVT-AbrB_dom"/>
</dbReference>
<dbReference type="Gene3D" id="2.10.260.10">
    <property type="match status" value="1"/>
</dbReference>
<dbReference type="EMBL" id="CP054698">
    <property type="protein sequence ID" value="QMS87355.1"/>
    <property type="molecule type" value="Genomic_DNA"/>
</dbReference>
<keyword evidence="4" id="KW-1185">Reference proteome</keyword>
<dbReference type="SUPFAM" id="SSF89447">
    <property type="entry name" value="AbrB/MazE/MraZ-like"/>
    <property type="match status" value="1"/>
</dbReference>
<dbReference type="KEGG" id="ned:HUN01_07075"/>
<dbReference type="RefSeq" id="WP_181930680.1">
    <property type="nucleotide sequence ID" value="NZ_CP054698.1"/>
</dbReference>
<protein>
    <submittedName>
        <fullName evidence="3">AbrB/MazE/SpoVT family DNA-binding domain-containing protein</fullName>
    </submittedName>
</protein>
<keyword evidence="1 3" id="KW-0238">DNA-binding</keyword>
<name>A0A7D7Q9G0_9NOSO</name>
<dbReference type="Proteomes" id="UP000514713">
    <property type="component" value="Chromosome"/>
</dbReference>
<evidence type="ECO:0000259" key="2">
    <source>
        <dbReference type="PROSITE" id="PS51740"/>
    </source>
</evidence>
<feature type="domain" description="SpoVT-AbrB" evidence="2">
    <location>
        <begin position="7"/>
        <end position="50"/>
    </location>
</feature>
<gene>
    <name evidence="3" type="ORF">HUN01_07075</name>
</gene>
<organism evidence="3 4">
    <name type="scientific">Nostoc edaphicum CCNP1411</name>
    <dbReference type="NCBI Taxonomy" id="1472755"/>
    <lineage>
        <taxon>Bacteria</taxon>
        <taxon>Bacillati</taxon>
        <taxon>Cyanobacteriota</taxon>
        <taxon>Cyanophyceae</taxon>
        <taxon>Nostocales</taxon>
        <taxon>Nostocaceae</taxon>
        <taxon>Nostoc</taxon>
    </lineage>
</organism>